<comment type="similarity">
    <text evidence="2 11">Belongs to the class-I aminoacyl-tRNA synthetase family.</text>
</comment>
<organism evidence="12 13">
    <name type="scientific">Naganishia liquefaciens</name>
    <dbReference type="NCBI Taxonomy" id="104408"/>
    <lineage>
        <taxon>Eukaryota</taxon>
        <taxon>Fungi</taxon>
        <taxon>Dikarya</taxon>
        <taxon>Basidiomycota</taxon>
        <taxon>Agaricomycotina</taxon>
        <taxon>Tremellomycetes</taxon>
        <taxon>Filobasidiales</taxon>
        <taxon>Filobasidiaceae</taxon>
        <taxon>Naganishia</taxon>
    </lineage>
</organism>
<evidence type="ECO:0000256" key="3">
    <source>
        <dbReference type="ARBA" id="ARBA00013161"/>
    </source>
</evidence>
<dbReference type="InterPro" id="IPR001412">
    <property type="entry name" value="aa-tRNA-synth_I_CS"/>
</dbReference>
<dbReference type="SUPFAM" id="SSF52374">
    <property type="entry name" value="Nucleotidylyl transferase"/>
    <property type="match status" value="1"/>
</dbReference>
<dbReference type="PANTHER" id="PTHR43766:SF1">
    <property type="entry name" value="TRYPTOPHAN--TRNA LIGASE, MITOCHONDRIAL"/>
    <property type="match status" value="1"/>
</dbReference>
<dbReference type="NCBIfam" id="TIGR00233">
    <property type="entry name" value="trpS"/>
    <property type="match status" value="1"/>
</dbReference>
<evidence type="ECO:0000256" key="10">
    <source>
        <dbReference type="ARBA" id="ARBA00069760"/>
    </source>
</evidence>
<dbReference type="FunFam" id="1.10.240.10:FF:000002">
    <property type="entry name" value="Tryptophan--tRNA ligase"/>
    <property type="match status" value="1"/>
</dbReference>
<dbReference type="GO" id="GO:0070183">
    <property type="term" value="P:mitochondrial tryptophanyl-tRNA aminoacylation"/>
    <property type="evidence" value="ECO:0007669"/>
    <property type="project" value="TreeGrafter"/>
</dbReference>
<comment type="caution">
    <text evidence="12">The sequence shown here is derived from an EMBL/GenBank/DDBJ whole genome shotgun (WGS) entry which is preliminary data.</text>
</comment>
<dbReference type="GO" id="GO:0004830">
    <property type="term" value="F:tryptophan-tRNA ligase activity"/>
    <property type="evidence" value="ECO:0007669"/>
    <property type="project" value="UniProtKB-EC"/>
</dbReference>
<evidence type="ECO:0000256" key="7">
    <source>
        <dbReference type="ARBA" id="ARBA00022917"/>
    </source>
</evidence>
<sequence length="415" mass="45482">MTHWSTLQRITRRSYAQSSGNITSSDSIKKQRRVVFSGIQPTGIPHLGNYLGAIQNWVALQHKLAGSPSLSADSVDSVQKILFSIVGLHAITMPQDPKVLKRERRESLACLLACGVGPGGSLEAAKPRATLFFQEEVPEHAELAWYFNTLTGVGKLQRMTTWKSKLAIAGDGDKCEHEEISKAEENLRLGLLAYPVLQAADILLYKASHVPVGEDQQQHLELSRDIADSFNHRFGKVFPLPQTMITPTKRVLSLTDPAQKMSKSAPNPSSRILITDTPEQIRKKIKGAVTDNDRSITYDPVERRGVSNLLSILGACHATTPTAGNFATSISQEDIHPDILAAELTRQGISGHAQLKGIVADAIIEKLAPIRAEYARLREDVPYLRQVAALGRDEARDAAARTMAEVRRKVGLDAI</sequence>
<gene>
    <name evidence="12" type="ORF">NliqN6_1782</name>
</gene>
<evidence type="ECO:0000313" key="12">
    <source>
        <dbReference type="EMBL" id="GHJ85380.1"/>
    </source>
</evidence>
<evidence type="ECO:0000256" key="1">
    <source>
        <dbReference type="ARBA" id="ARBA00004305"/>
    </source>
</evidence>
<keyword evidence="13" id="KW-1185">Reference proteome</keyword>
<name>A0A8H3TRP1_9TREE</name>
<dbReference type="OrthoDB" id="15808at2759"/>
<dbReference type="CDD" id="cd00806">
    <property type="entry name" value="TrpRS_core"/>
    <property type="match status" value="1"/>
</dbReference>
<dbReference type="EMBL" id="BLZA01000011">
    <property type="protein sequence ID" value="GHJ85380.1"/>
    <property type="molecule type" value="Genomic_DNA"/>
</dbReference>
<comment type="subcellular location">
    <subcellularLocation>
        <location evidence="1">Mitochondrion matrix</location>
    </subcellularLocation>
</comment>
<evidence type="ECO:0000256" key="9">
    <source>
        <dbReference type="ARBA" id="ARBA00030268"/>
    </source>
</evidence>
<keyword evidence="7 11" id="KW-0648">Protein biosynthesis</keyword>
<dbReference type="InterPro" id="IPR050203">
    <property type="entry name" value="Trp-tRNA_synthetase"/>
</dbReference>
<dbReference type="EC" id="6.1.1.2" evidence="3"/>
<evidence type="ECO:0000256" key="2">
    <source>
        <dbReference type="ARBA" id="ARBA00005594"/>
    </source>
</evidence>
<dbReference type="Pfam" id="PF00579">
    <property type="entry name" value="tRNA-synt_1b"/>
    <property type="match status" value="1"/>
</dbReference>
<keyword evidence="6 11" id="KW-0067">ATP-binding</keyword>
<evidence type="ECO:0000313" key="13">
    <source>
        <dbReference type="Proteomes" id="UP000620104"/>
    </source>
</evidence>
<dbReference type="InterPro" id="IPR014729">
    <property type="entry name" value="Rossmann-like_a/b/a_fold"/>
</dbReference>
<dbReference type="PRINTS" id="PR01039">
    <property type="entry name" value="TRNASYNTHTRP"/>
</dbReference>
<evidence type="ECO:0000256" key="5">
    <source>
        <dbReference type="ARBA" id="ARBA00022741"/>
    </source>
</evidence>
<evidence type="ECO:0000256" key="6">
    <source>
        <dbReference type="ARBA" id="ARBA00022840"/>
    </source>
</evidence>
<proteinExistence type="inferred from homology"/>
<keyword evidence="4 11" id="KW-0436">Ligase</keyword>
<dbReference type="AlphaFoldDB" id="A0A8H3TRP1"/>
<evidence type="ECO:0000256" key="4">
    <source>
        <dbReference type="ARBA" id="ARBA00022598"/>
    </source>
</evidence>
<dbReference type="PROSITE" id="PS00178">
    <property type="entry name" value="AA_TRNA_LIGASE_I"/>
    <property type="match status" value="1"/>
</dbReference>
<dbReference type="PANTHER" id="PTHR43766">
    <property type="entry name" value="TRYPTOPHAN--TRNA LIGASE, MITOCHONDRIAL"/>
    <property type="match status" value="1"/>
</dbReference>
<protein>
    <recommendedName>
        <fullName evidence="10">Tryptophan--tRNA ligase, mitochondrial</fullName>
        <ecNumber evidence="3">6.1.1.2</ecNumber>
    </recommendedName>
    <alternativeName>
        <fullName evidence="9">Tryptophanyl-tRNA synthetase</fullName>
    </alternativeName>
</protein>
<evidence type="ECO:0000256" key="11">
    <source>
        <dbReference type="RuleBase" id="RU363036"/>
    </source>
</evidence>
<reference evidence="12" key="1">
    <citation type="submission" date="2020-07" db="EMBL/GenBank/DDBJ databases">
        <title>Draft Genome Sequence of a Deep-Sea Yeast, Naganishia (Cryptococcus) liquefaciens strain N6.</title>
        <authorList>
            <person name="Han Y.W."/>
            <person name="Kajitani R."/>
            <person name="Morimoto H."/>
            <person name="Parhat M."/>
            <person name="Tsubouchi H."/>
            <person name="Bakenova O."/>
            <person name="Ogata M."/>
            <person name="Argunhan B."/>
            <person name="Aoki R."/>
            <person name="Kajiwara S."/>
            <person name="Itoh T."/>
            <person name="Iwasaki H."/>
        </authorList>
    </citation>
    <scope>NUCLEOTIDE SEQUENCE</scope>
    <source>
        <strain evidence="12">N6</strain>
    </source>
</reference>
<dbReference type="Gene3D" id="3.40.50.620">
    <property type="entry name" value="HUPs"/>
    <property type="match status" value="1"/>
</dbReference>
<dbReference type="GO" id="GO:0005759">
    <property type="term" value="C:mitochondrial matrix"/>
    <property type="evidence" value="ECO:0007669"/>
    <property type="project" value="UniProtKB-SubCell"/>
</dbReference>
<dbReference type="Gene3D" id="1.10.240.10">
    <property type="entry name" value="Tyrosyl-Transfer RNA Synthetase"/>
    <property type="match status" value="1"/>
</dbReference>
<accession>A0A8H3TRP1</accession>
<dbReference type="GO" id="GO:0005524">
    <property type="term" value="F:ATP binding"/>
    <property type="evidence" value="ECO:0007669"/>
    <property type="project" value="UniProtKB-KW"/>
</dbReference>
<dbReference type="InterPro" id="IPR002306">
    <property type="entry name" value="Trp-tRNA-ligase"/>
</dbReference>
<dbReference type="Proteomes" id="UP000620104">
    <property type="component" value="Unassembled WGS sequence"/>
</dbReference>
<keyword evidence="5 11" id="KW-0547">Nucleotide-binding</keyword>
<keyword evidence="8 11" id="KW-0030">Aminoacyl-tRNA synthetase</keyword>
<dbReference type="FunFam" id="3.40.50.620:FF:000082">
    <property type="entry name" value="MSW1p Mitochondrial tryptophanyl-tRNA synthetase"/>
    <property type="match status" value="1"/>
</dbReference>
<dbReference type="InterPro" id="IPR002305">
    <property type="entry name" value="aa-tRNA-synth_Ic"/>
</dbReference>
<evidence type="ECO:0000256" key="8">
    <source>
        <dbReference type="ARBA" id="ARBA00023146"/>
    </source>
</evidence>